<dbReference type="EMBL" id="OV121136">
    <property type="protein sequence ID" value="CAH0556523.1"/>
    <property type="molecule type" value="Genomic_DNA"/>
</dbReference>
<evidence type="ECO:0000313" key="2">
    <source>
        <dbReference type="EMBL" id="CAH0556523.1"/>
    </source>
</evidence>
<dbReference type="Proteomes" id="UP001154078">
    <property type="component" value="Chromosome 5"/>
</dbReference>
<protein>
    <submittedName>
        <fullName evidence="2">Uncharacterized protein</fullName>
    </submittedName>
</protein>
<dbReference type="OrthoDB" id="410155at2759"/>
<proteinExistence type="predicted"/>
<organism evidence="2 3">
    <name type="scientific">Brassicogethes aeneus</name>
    <name type="common">Rape pollen beetle</name>
    <name type="synonym">Meligethes aeneus</name>
    <dbReference type="NCBI Taxonomy" id="1431903"/>
    <lineage>
        <taxon>Eukaryota</taxon>
        <taxon>Metazoa</taxon>
        <taxon>Ecdysozoa</taxon>
        <taxon>Arthropoda</taxon>
        <taxon>Hexapoda</taxon>
        <taxon>Insecta</taxon>
        <taxon>Pterygota</taxon>
        <taxon>Neoptera</taxon>
        <taxon>Endopterygota</taxon>
        <taxon>Coleoptera</taxon>
        <taxon>Polyphaga</taxon>
        <taxon>Cucujiformia</taxon>
        <taxon>Nitidulidae</taxon>
        <taxon>Meligethinae</taxon>
        <taxon>Brassicogethes</taxon>
    </lineage>
</organism>
<name>A0A9P0FIK7_BRAAE</name>
<dbReference type="InterPro" id="IPR036691">
    <property type="entry name" value="Endo/exonu/phosph_ase_sf"/>
</dbReference>
<feature type="region of interest" description="Disordered" evidence="1">
    <location>
        <begin position="1"/>
        <end position="112"/>
    </location>
</feature>
<evidence type="ECO:0000313" key="3">
    <source>
        <dbReference type="Proteomes" id="UP001154078"/>
    </source>
</evidence>
<accession>A0A9P0FIK7</accession>
<dbReference type="Gene3D" id="3.60.10.10">
    <property type="entry name" value="Endonuclease/exonuclease/phosphatase"/>
    <property type="match status" value="1"/>
</dbReference>
<feature type="compositionally biased region" description="Basic residues" evidence="1">
    <location>
        <begin position="9"/>
        <end position="19"/>
    </location>
</feature>
<sequence>MASIERGNFRIRKPNHLRKIPPANCETKENPASSSIQTKDTKLNEDTENHASKSTKNTEPTEYKENPLVAQNCPTQNTPGIKKIMPPRFHLYSPGPESDHRNPTKKDKNEPILPLSTNWTRAEQMYGVGGGENHSNECVKPKTDPPTCANCAKGHPANYRGFKKYPNPKPKKAQTKRSQSVQNWRNADSLTIPNYETYNTNRTRREGGGTAIFIRRNLEHHQSYIPPLDDLEANSIIVRISHLGNLRLVSAYHPPQRATTIPANAQQLETAIVDLQEVITSSLQESTNETRYPER</sequence>
<feature type="compositionally biased region" description="Basic and acidic residues" evidence="1">
    <location>
        <begin position="97"/>
        <end position="110"/>
    </location>
</feature>
<evidence type="ECO:0000256" key="1">
    <source>
        <dbReference type="SAM" id="MobiDB-lite"/>
    </source>
</evidence>
<dbReference type="AlphaFoldDB" id="A0A9P0FIK7"/>
<dbReference type="SUPFAM" id="SSF56219">
    <property type="entry name" value="DNase I-like"/>
    <property type="match status" value="1"/>
</dbReference>
<feature type="compositionally biased region" description="Basic and acidic residues" evidence="1">
    <location>
        <begin position="39"/>
        <end position="51"/>
    </location>
</feature>
<feature type="region of interest" description="Disordered" evidence="1">
    <location>
        <begin position="159"/>
        <end position="183"/>
    </location>
</feature>
<reference evidence="2" key="1">
    <citation type="submission" date="2021-12" db="EMBL/GenBank/DDBJ databases">
        <authorList>
            <person name="King R."/>
        </authorList>
    </citation>
    <scope>NUCLEOTIDE SEQUENCE</scope>
</reference>
<gene>
    <name evidence="2" type="ORF">MELIAE_LOCUS7445</name>
</gene>
<keyword evidence="3" id="KW-1185">Reference proteome</keyword>